<comment type="caution">
    <text evidence="1">The sequence shown here is derived from an EMBL/GenBank/DDBJ whole genome shotgun (WGS) entry which is preliminary data.</text>
</comment>
<evidence type="ECO:0000313" key="2">
    <source>
        <dbReference type="Proteomes" id="UP001222325"/>
    </source>
</evidence>
<reference evidence="1" key="1">
    <citation type="submission" date="2023-03" db="EMBL/GenBank/DDBJ databases">
        <title>Massive genome expansion in bonnet fungi (Mycena s.s.) driven by repeated elements and novel gene families across ecological guilds.</title>
        <authorList>
            <consortium name="Lawrence Berkeley National Laboratory"/>
            <person name="Harder C.B."/>
            <person name="Miyauchi S."/>
            <person name="Viragh M."/>
            <person name="Kuo A."/>
            <person name="Thoen E."/>
            <person name="Andreopoulos B."/>
            <person name="Lu D."/>
            <person name="Skrede I."/>
            <person name="Drula E."/>
            <person name="Henrissat B."/>
            <person name="Morin E."/>
            <person name="Kohler A."/>
            <person name="Barry K."/>
            <person name="LaButti K."/>
            <person name="Morin E."/>
            <person name="Salamov A."/>
            <person name="Lipzen A."/>
            <person name="Mereny Z."/>
            <person name="Hegedus B."/>
            <person name="Baldrian P."/>
            <person name="Stursova M."/>
            <person name="Weitz H."/>
            <person name="Taylor A."/>
            <person name="Grigoriev I.V."/>
            <person name="Nagy L.G."/>
            <person name="Martin F."/>
            <person name="Kauserud H."/>
        </authorList>
    </citation>
    <scope>NUCLEOTIDE SEQUENCE</scope>
    <source>
        <strain evidence="1">CBHHK173m</strain>
    </source>
</reference>
<gene>
    <name evidence="1" type="ORF">B0H15DRAFT_997632</name>
</gene>
<name>A0AAD6TUC8_9AGAR</name>
<keyword evidence="2" id="KW-1185">Reference proteome</keyword>
<dbReference type="EMBL" id="JARJCN010000057">
    <property type="protein sequence ID" value="KAJ7079949.1"/>
    <property type="molecule type" value="Genomic_DNA"/>
</dbReference>
<feature type="non-terminal residue" evidence="1">
    <location>
        <position position="1"/>
    </location>
</feature>
<protein>
    <submittedName>
        <fullName evidence="1">Uncharacterized protein</fullName>
    </submittedName>
</protein>
<evidence type="ECO:0000313" key="1">
    <source>
        <dbReference type="EMBL" id="KAJ7079949.1"/>
    </source>
</evidence>
<organism evidence="1 2">
    <name type="scientific">Mycena belliarum</name>
    <dbReference type="NCBI Taxonomy" id="1033014"/>
    <lineage>
        <taxon>Eukaryota</taxon>
        <taxon>Fungi</taxon>
        <taxon>Dikarya</taxon>
        <taxon>Basidiomycota</taxon>
        <taxon>Agaricomycotina</taxon>
        <taxon>Agaricomycetes</taxon>
        <taxon>Agaricomycetidae</taxon>
        <taxon>Agaricales</taxon>
        <taxon>Marasmiineae</taxon>
        <taxon>Mycenaceae</taxon>
        <taxon>Mycena</taxon>
    </lineage>
</organism>
<dbReference type="AlphaFoldDB" id="A0AAD6TUC8"/>
<accession>A0AAD6TUC8</accession>
<sequence>LPRSHPSTPTRLRFFYLTDVRHYRHCIGPAGPPVRALSLAHQPPCWLRVRAIQQLFLGLFRRSDMAQYRAMYMLTLVGFKVDERFLLHCCAAAPWPDFTRRLNCGQRLLELGAQIGIFFLWLALISFQTNDSTSFEAFYSFVALALFAESRLLNGSTAGGAYIQPHKWVQLSAFIDLFPSIRSDSCHSRSGTSNTFYSSGDGATPSLEAFYCLVAFRFNLIISTWFKGETTLVYTGIQESRNHSRLLRALILQYASFVQILNSAERSPALRTNLTSDSIPRVKASLGGIDSVHNPYNHK</sequence>
<dbReference type="Proteomes" id="UP001222325">
    <property type="component" value="Unassembled WGS sequence"/>
</dbReference>
<proteinExistence type="predicted"/>